<protein>
    <submittedName>
        <fullName evidence="2">Uncharacterized protein</fullName>
    </submittedName>
</protein>
<comment type="caution">
    <text evidence="2">The sequence shown here is derived from an EMBL/GenBank/DDBJ whole genome shotgun (WGS) entry which is preliminary data.</text>
</comment>
<feature type="region of interest" description="Disordered" evidence="1">
    <location>
        <begin position="355"/>
        <end position="374"/>
    </location>
</feature>
<evidence type="ECO:0000313" key="2">
    <source>
        <dbReference type="EMBL" id="KAJ3834740.1"/>
    </source>
</evidence>
<dbReference type="AlphaFoldDB" id="A0AA38P1U9"/>
<organism evidence="2 3">
    <name type="scientific">Lentinula raphanica</name>
    <dbReference type="NCBI Taxonomy" id="153919"/>
    <lineage>
        <taxon>Eukaryota</taxon>
        <taxon>Fungi</taxon>
        <taxon>Dikarya</taxon>
        <taxon>Basidiomycota</taxon>
        <taxon>Agaricomycotina</taxon>
        <taxon>Agaricomycetes</taxon>
        <taxon>Agaricomycetidae</taxon>
        <taxon>Agaricales</taxon>
        <taxon>Marasmiineae</taxon>
        <taxon>Omphalotaceae</taxon>
        <taxon>Lentinula</taxon>
    </lineage>
</organism>
<reference evidence="2" key="1">
    <citation type="submission" date="2022-08" db="EMBL/GenBank/DDBJ databases">
        <authorList>
            <consortium name="DOE Joint Genome Institute"/>
            <person name="Min B."/>
            <person name="Riley R."/>
            <person name="Sierra-Patev S."/>
            <person name="Naranjo-Ortiz M."/>
            <person name="Looney B."/>
            <person name="Konkel Z."/>
            <person name="Slot J.C."/>
            <person name="Sakamoto Y."/>
            <person name="Steenwyk J.L."/>
            <person name="Rokas A."/>
            <person name="Carro J."/>
            <person name="Camarero S."/>
            <person name="Ferreira P."/>
            <person name="Molpeceres G."/>
            <person name="Ruiz-Duenas F.J."/>
            <person name="Serrano A."/>
            <person name="Henrissat B."/>
            <person name="Drula E."/>
            <person name="Hughes K.W."/>
            <person name="Mata J.L."/>
            <person name="Ishikawa N.K."/>
            <person name="Vargas-Isla R."/>
            <person name="Ushijima S."/>
            <person name="Smith C.A."/>
            <person name="Ahrendt S."/>
            <person name="Andreopoulos W."/>
            <person name="He G."/>
            <person name="Labutti K."/>
            <person name="Lipzen A."/>
            <person name="Ng V."/>
            <person name="Sandor L."/>
            <person name="Barry K."/>
            <person name="Martinez A.T."/>
            <person name="Xiao Y."/>
            <person name="Gibbons J.G."/>
            <person name="Terashima K."/>
            <person name="Hibbett D.S."/>
            <person name="Grigoriev I.V."/>
        </authorList>
    </citation>
    <scope>NUCLEOTIDE SEQUENCE</scope>
    <source>
        <strain evidence="2">TFB9207</strain>
    </source>
</reference>
<proteinExistence type="predicted"/>
<accession>A0AA38P1U9</accession>
<name>A0AA38P1U9_9AGAR</name>
<gene>
    <name evidence="2" type="ORF">F5878DRAFT_343553</name>
</gene>
<dbReference type="EMBL" id="MU806490">
    <property type="protein sequence ID" value="KAJ3834740.1"/>
    <property type="molecule type" value="Genomic_DNA"/>
</dbReference>
<sequence length="374" mass="42364">MVGPPFDLRQPFKSSFHLPRTLLLAVCFLNTFVVALSGTAQTHDPQEPVSYELLLQKYTSKSPKEPIRLCLSFVGLELQPNPICTPSSPSTSWLPSGVPISLGHAYFANKEHGEYIFNSLRHSLVPSEGQDERTPWEYVDGIMTFLSMSYSGLQNPVTVLTEETLKTWEGILLENTATRLEVREYITTSKDQRSTGDFKVLVGEEAMMFRDSNTKSLRLKPRPLFSGGVVHFRNKAVMKKALSEIHELASKSNDEPPPWLVGLVAKGNSKKLPKYCVAWTRVNKFMKLLSERDSGYVHHRSVKAITSSTLSEWEIVWKGVLESLVKSRKQMNDSRTRYYMKNRERILATKAAVDAARTADRRRRRKGEASVPSR</sequence>
<evidence type="ECO:0000256" key="1">
    <source>
        <dbReference type="SAM" id="MobiDB-lite"/>
    </source>
</evidence>
<dbReference type="Proteomes" id="UP001163846">
    <property type="component" value="Unassembled WGS sequence"/>
</dbReference>
<evidence type="ECO:0000313" key="3">
    <source>
        <dbReference type="Proteomes" id="UP001163846"/>
    </source>
</evidence>
<keyword evidence="3" id="KW-1185">Reference proteome</keyword>